<gene>
    <name evidence="2" type="ORF">QE424_000755</name>
</gene>
<dbReference type="EMBL" id="JAUTAS010000001">
    <property type="protein sequence ID" value="MDQ1107596.1"/>
    <property type="molecule type" value="Genomic_DNA"/>
</dbReference>
<feature type="chain" id="PRO_5043047130" evidence="1">
    <location>
        <begin position="21"/>
        <end position="141"/>
    </location>
</feature>
<evidence type="ECO:0000256" key="1">
    <source>
        <dbReference type="SAM" id="SignalP"/>
    </source>
</evidence>
<dbReference type="RefSeq" id="WP_307106341.1">
    <property type="nucleotide sequence ID" value="NZ_JAUTAS010000001.1"/>
</dbReference>
<protein>
    <submittedName>
        <fullName evidence="2">Uncharacterized protein</fullName>
    </submittedName>
</protein>
<accession>A0AAP5ECD9</accession>
<proteinExistence type="predicted"/>
<comment type="caution">
    <text evidence="2">The sequence shown here is derived from an EMBL/GenBank/DDBJ whole genome shotgun (WGS) entry which is preliminary data.</text>
</comment>
<name>A0AAP5ECD9_9GAMM</name>
<reference evidence="2" key="1">
    <citation type="submission" date="2023-07" db="EMBL/GenBank/DDBJ databases">
        <title>Functional and genomic diversity of the sorghum phyllosphere microbiome.</title>
        <authorList>
            <person name="Shade A."/>
        </authorList>
    </citation>
    <scope>NUCLEOTIDE SEQUENCE</scope>
    <source>
        <strain evidence="2">SORGH_AS_0457</strain>
    </source>
</reference>
<sequence>MRKMYLIVAVLGMLAFDASAKSDCPNYQVEGSYLAGRRFSNWDVVPVSAEEAYKRIKIEAVTSGLSVKSEDKESGLLMFEQTVSGGKGSQINLPWNVVITPEGKTSSKVKIVKTTPSGYMTGEKFQRESMCAVINAATGES</sequence>
<dbReference type="Proteomes" id="UP001226084">
    <property type="component" value="Unassembled WGS sequence"/>
</dbReference>
<evidence type="ECO:0000313" key="3">
    <source>
        <dbReference type="Proteomes" id="UP001226084"/>
    </source>
</evidence>
<feature type="signal peptide" evidence="1">
    <location>
        <begin position="1"/>
        <end position="20"/>
    </location>
</feature>
<evidence type="ECO:0000313" key="2">
    <source>
        <dbReference type="EMBL" id="MDQ1107596.1"/>
    </source>
</evidence>
<organism evidence="2 3">
    <name type="scientific">Stenotrophomonas rhizophila</name>
    <dbReference type="NCBI Taxonomy" id="216778"/>
    <lineage>
        <taxon>Bacteria</taxon>
        <taxon>Pseudomonadati</taxon>
        <taxon>Pseudomonadota</taxon>
        <taxon>Gammaproteobacteria</taxon>
        <taxon>Lysobacterales</taxon>
        <taxon>Lysobacteraceae</taxon>
        <taxon>Stenotrophomonas</taxon>
    </lineage>
</organism>
<keyword evidence="1" id="KW-0732">Signal</keyword>
<dbReference type="AlphaFoldDB" id="A0AAP5ECD9"/>